<feature type="compositionally biased region" description="Polar residues" evidence="8">
    <location>
        <begin position="92"/>
        <end position="104"/>
    </location>
</feature>
<evidence type="ECO:0000256" key="8">
    <source>
        <dbReference type="SAM" id="MobiDB-lite"/>
    </source>
</evidence>
<comment type="similarity">
    <text evidence="2 7">Belongs to the peptidase M14 family.</text>
</comment>
<feature type="active site" description="Proton donor/acceptor" evidence="7">
    <location>
        <position position="329"/>
    </location>
</feature>
<evidence type="ECO:0000259" key="10">
    <source>
        <dbReference type="PROSITE" id="PS52035"/>
    </source>
</evidence>
<evidence type="ECO:0000313" key="12">
    <source>
        <dbReference type="Proteomes" id="UP001465153"/>
    </source>
</evidence>
<gene>
    <name evidence="11" type="ORF">NBRC116591_25140</name>
</gene>
<dbReference type="SUPFAM" id="SSF53187">
    <property type="entry name" value="Zn-dependent exopeptidases"/>
    <property type="match status" value="1"/>
</dbReference>
<proteinExistence type="inferred from homology"/>
<keyword evidence="5" id="KW-0862">Zinc</keyword>
<organism evidence="11 12">
    <name type="scientific">Sessilibacter corallicola</name>
    <dbReference type="NCBI Taxonomy" id="2904075"/>
    <lineage>
        <taxon>Bacteria</taxon>
        <taxon>Pseudomonadati</taxon>
        <taxon>Pseudomonadota</taxon>
        <taxon>Gammaproteobacteria</taxon>
        <taxon>Cellvibrionales</taxon>
        <taxon>Cellvibrionaceae</taxon>
        <taxon>Sessilibacter</taxon>
    </lineage>
</organism>
<evidence type="ECO:0000256" key="4">
    <source>
        <dbReference type="ARBA" id="ARBA00022801"/>
    </source>
</evidence>
<dbReference type="PANTHER" id="PTHR11705:SF143">
    <property type="entry name" value="SLL0236 PROTEIN"/>
    <property type="match status" value="1"/>
</dbReference>
<dbReference type="Gene3D" id="3.40.630.10">
    <property type="entry name" value="Zn peptidases"/>
    <property type="match status" value="1"/>
</dbReference>
<sequence>MLRFLRVLTYASSLIAALGLISCTTNTEKANPTKAPVVSEPQPELITQAKTKPQPAVEPQEPLPEKPPAPVEQPKPDTPARLERPSAKADNPSKTPTSSTVNTSNDAIAGLCKEIGDKLGSVTVDNCLQASLRDSGGRSILDRAIAIKKFDPQDDKQPLGRVLLMGGIHGDEYSSVSIVFRWLETLNEHHSGLFEWMVVPLLNPDGLLRKKSQRQNDAGVDLNRNFPTPDWRADALNYWRNRTYSNPRRYPGPNASSEPETRWFIEQIESFKPDAIVAVHAPHSLVDYDGPQRPPHKLGRLYLQELGIYPGSLGNYAGVAKDIPVVTIELSSAGIMPPSSEISSMWSDLIAWLQREVPKQRLARSQENEPED</sequence>
<keyword evidence="12" id="KW-1185">Reference proteome</keyword>
<evidence type="ECO:0000256" key="3">
    <source>
        <dbReference type="ARBA" id="ARBA00022670"/>
    </source>
</evidence>
<comment type="cofactor">
    <cofactor evidence="1">
        <name>Zn(2+)</name>
        <dbReference type="ChEBI" id="CHEBI:29105"/>
    </cofactor>
</comment>
<evidence type="ECO:0000256" key="7">
    <source>
        <dbReference type="PROSITE-ProRule" id="PRU01379"/>
    </source>
</evidence>
<name>A0ABQ0AAN0_9GAMM</name>
<feature type="signal peptide" evidence="9">
    <location>
        <begin position="1"/>
        <end position="16"/>
    </location>
</feature>
<feature type="domain" description="Peptidase M14" evidence="10">
    <location>
        <begin position="108"/>
        <end position="360"/>
    </location>
</feature>
<dbReference type="SMART" id="SM00631">
    <property type="entry name" value="Zn_pept"/>
    <property type="match status" value="1"/>
</dbReference>
<dbReference type="Proteomes" id="UP001465153">
    <property type="component" value="Unassembled WGS sequence"/>
</dbReference>
<dbReference type="PANTHER" id="PTHR11705">
    <property type="entry name" value="PROTEASE FAMILY M14 CARBOXYPEPTIDASE A,B"/>
    <property type="match status" value="1"/>
</dbReference>
<keyword evidence="4" id="KW-0378">Hydrolase</keyword>
<evidence type="ECO:0000256" key="2">
    <source>
        <dbReference type="ARBA" id="ARBA00005988"/>
    </source>
</evidence>
<accession>A0ABQ0AAN0</accession>
<evidence type="ECO:0000256" key="5">
    <source>
        <dbReference type="ARBA" id="ARBA00022833"/>
    </source>
</evidence>
<keyword evidence="6" id="KW-0482">Metalloprotease</keyword>
<dbReference type="Pfam" id="PF00246">
    <property type="entry name" value="Peptidase_M14"/>
    <property type="match status" value="1"/>
</dbReference>
<dbReference type="PROSITE" id="PS52035">
    <property type="entry name" value="PEPTIDASE_M14"/>
    <property type="match status" value="1"/>
</dbReference>
<evidence type="ECO:0000256" key="6">
    <source>
        <dbReference type="ARBA" id="ARBA00023049"/>
    </source>
</evidence>
<dbReference type="RefSeq" id="WP_353303454.1">
    <property type="nucleotide sequence ID" value="NZ_BAABWN010000008.1"/>
</dbReference>
<feature type="compositionally biased region" description="Basic and acidic residues" evidence="8">
    <location>
        <begin position="74"/>
        <end position="87"/>
    </location>
</feature>
<comment type="caution">
    <text evidence="11">The sequence shown here is derived from an EMBL/GenBank/DDBJ whole genome shotgun (WGS) entry which is preliminary data.</text>
</comment>
<evidence type="ECO:0000256" key="9">
    <source>
        <dbReference type="SAM" id="SignalP"/>
    </source>
</evidence>
<keyword evidence="9" id="KW-0732">Signal</keyword>
<feature type="compositionally biased region" description="Pro residues" evidence="8">
    <location>
        <begin position="61"/>
        <end position="73"/>
    </location>
</feature>
<dbReference type="InterPro" id="IPR000834">
    <property type="entry name" value="Peptidase_M14"/>
</dbReference>
<feature type="chain" id="PRO_5046257667" description="Peptidase M14 domain-containing protein" evidence="9">
    <location>
        <begin position="17"/>
        <end position="372"/>
    </location>
</feature>
<evidence type="ECO:0000256" key="1">
    <source>
        <dbReference type="ARBA" id="ARBA00001947"/>
    </source>
</evidence>
<feature type="region of interest" description="Disordered" evidence="8">
    <location>
        <begin position="29"/>
        <end position="104"/>
    </location>
</feature>
<reference evidence="11 12" key="1">
    <citation type="submission" date="2024-04" db="EMBL/GenBank/DDBJ databases">
        <title>Draft genome sequence of Sessilibacter corallicola NBRC 116591.</title>
        <authorList>
            <person name="Miyakawa T."/>
            <person name="Kusuya Y."/>
            <person name="Miura T."/>
        </authorList>
    </citation>
    <scope>NUCLEOTIDE SEQUENCE [LARGE SCALE GENOMIC DNA]</scope>
    <source>
        <strain evidence="11 12">KU-00831-HH</strain>
    </source>
</reference>
<protein>
    <recommendedName>
        <fullName evidence="10">Peptidase M14 domain-containing protein</fullName>
    </recommendedName>
</protein>
<dbReference type="PROSITE" id="PS51257">
    <property type="entry name" value="PROKAR_LIPOPROTEIN"/>
    <property type="match status" value="1"/>
</dbReference>
<evidence type="ECO:0000313" key="11">
    <source>
        <dbReference type="EMBL" id="GAA6168703.1"/>
    </source>
</evidence>
<keyword evidence="3" id="KW-0645">Protease</keyword>
<dbReference type="EMBL" id="BAABWN010000008">
    <property type="protein sequence ID" value="GAA6168703.1"/>
    <property type="molecule type" value="Genomic_DNA"/>
</dbReference>